<gene>
    <name evidence="2" type="ORF">SKAU_G00290350</name>
</gene>
<dbReference type="EMBL" id="JAINUF010000012">
    <property type="protein sequence ID" value="KAJ8344842.1"/>
    <property type="molecule type" value="Genomic_DNA"/>
</dbReference>
<reference evidence="2" key="1">
    <citation type="journal article" date="2023" name="Science">
        <title>Genome structures resolve the early diversification of teleost fishes.</title>
        <authorList>
            <person name="Parey E."/>
            <person name="Louis A."/>
            <person name="Montfort J."/>
            <person name="Bouchez O."/>
            <person name="Roques C."/>
            <person name="Iampietro C."/>
            <person name="Lluch J."/>
            <person name="Castinel A."/>
            <person name="Donnadieu C."/>
            <person name="Desvignes T."/>
            <person name="Floi Bucao C."/>
            <person name="Jouanno E."/>
            <person name="Wen M."/>
            <person name="Mejri S."/>
            <person name="Dirks R."/>
            <person name="Jansen H."/>
            <person name="Henkel C."/>
            <person name="Chen W.J."/>
            <person name="Zahm M."/>
            <person name="Cabau C."/>
            <person name="Klopp C."/>
            <person name="Thompson A.W."/>
            <person name="Robinson-Rechavi M."/>
            <person name="Braasch I."/>
            <person name="Lecointre G."/>
            <person name="Bobe J."/>
            <person name="Postlethwait J.H."/>
            <person name="Berthelot C."/>
            <person name="Roest Crollius H."/>
            <person name="Guiguen Y."/>
        </authorList>
    </citation>
    <scope>NUCLEOTIDE SEQUENCE</scope>
    <source>
        <strain evidence="2">WJC10195</strain>
    </source>
</reference>
<sequence length="103" mass="11605">MLLASCWGMRYCCQDHRWSPGLLRDTGFMRRCALQQETQLDSLLRGSQREEGSRRMCSQVAGAGGTEAELEEQEAGCERAAGVRMSRKKSSSKPFTRSAREKE</sequence>
<name>A0A9Q1ETK9_SYNKA</name>
<comment type="caution">
    <text evidence="2">The sequence shown here is derived from an EMBL/GenBank/DDBJ whole genome shotgun (WGS) entry which is preliminary data.</text>
</comment>
<dbReference type="Proteomes" id="UP001152622">
    <property type="component" value="Chromosome 12"/>
</dbReference>
<keyword evidence="3" id="KW-1185">Reference proteome</keyword>
<evidence type="ECO:0000256" key="1">
    <source>
        <dbReference type="SAM" id="MobiDB-lite"/>
    </source>
</evidence>
<organism evidence="2 3">
    <name type="scientific">Synaphobranchus kaupii</name>
    <name type="common">Kaup's arrowtooth eel</name>
    <dbReference type="NCBI Taxonomy" id="118154"/>
    <lineage>
        <taxon>Eukaryota</taxon>
        <taxon>Metazoa</taxon>
        <taxon>Chordata</taxon>
        <taxon>Craniata</taxon>
        <taxon>Vertebrata</taxon>
        <taxon>Euteleostomi</taxon>
        <taxon>Actinopterygii</taxon>
        <taxon>Neopterygii</taxon>
        <taxon>Teleostei</taxon>
        <taxon>Anguilliformes</taxon>
        <taxon>Synaphobranchidae</taxon>
        <taxon>Synaphobranchus</taxon>
    </lineage>
</organism>
<feature type="region of interest" description="Disordered" evidence="1">
    <location>
        <begin position="79"/>
        <end position="103"/>
    </location>
</feature>
<proteinExistence type="predicted"/>
<dbReference type="AlphaFoldDB" id="A0A9Q1ETK9"/>
<protein>
    <submittedName>
        <fullName evidence="2">Uncharacterized protein</fullName>
    </submittedName>
</protein>
<evidence type="ECO:0000313" key="3">
    <source>
        <dbReference type="Proteomes" id="UP001152622"/>
    </source>
</evidence>
<evidence type="ECO:0000313" key="2">
    <source>
        <dbReference type="EMBL" id="KAJ8344842.1"/>
    </source>
</evidence>
<accession>A0A9Q1ETK9</accession>